<evidence type="ECO:0000256" key="23">
    <source>
        <dbReference type="ARBA" id="ARBA00047438"/>
    </source>
</evidence>
<comment type="catalytic activity">
    <reaction evidence="32">
        <text>1,2,3-tri-(9Z-octadecenoyl)-glycerol + H2O = di-(9Z)-octadecenoylglycerol + (9Z)-octadecenoate + H(+)</text>
        <dbReference type="Rhea" id="RHEA:38575"/>
        <dbReference type="ChEBI" id="CHEBI:15377"/>
        <dbReference type="ChEBI" id="CHEBI:15378"/>
        <dbReference type="ChEBI" id="CHEBI:30823"/>
        <dbReference type="ChEBI" id="CHEBI:53753"/>
        <dbReference type="ChEBI" id="CHEBI:75945"/>
    </reaction>
    <physiologicalReaction direction="left-to-right" evidence="32">
        <dbReference type="Rhea" id="RHEA:38576"/>
    </physiologicalReaction>
</comment>
<dbReference type="GO" id="GO:0006644">
    <property type="term" value="P:phospholipid metabolic process"/>
    <property type="evidence" value="ECO:0007669"/>
    <property type="project" value="TreeGrafter"/>
</dbReference>
<comment type="function">
    <text evidence="20">Calcium-independent membrane-associated phospholipase that catalyzes complete diacylation of phospholipids by hydrolyzing both sn-1 and sn-2 fatty acyl chains attached to the glycerol backbone (phospholipase B activity). Has dual phospholipase and lysophospholipase activities toward diacylphospholipids. Preferentially cleaves sn-2 ester bonds over sn-1 bonds. Acts as a lipase toward glycerolipid substrates. Hydrolyzes fatty acyl chains of diacylglycerols with preference for the sn-2 position and of triacylglycerols with not positional selectivity. May also hydrolyze long chain retinyl esters such as retinyl palmitate. May contribute to digestion of dietary phospholipids, glycerolipids and retinoids, facilitating lipid absorption at the brush border.</text>
</comment>
<evidence type="ECO:0000256" key="34">
    <source>
        <dbReference type="ARBA" id="ARBA00048613"/>
    </source>
</evidence>
<keyword evidence="11" id="KW-0472">Membrane</keyword>
<keyword evidence="6 43" id="KW-0732">Signal</keyword>
<keyword evidence="12" id="KW-0325">Glycoprotein</keyword>
<evidence type="ECO:0000256" key="3">
    <source>
        <dbReference type="ARBA" id="ARBA00015133"/>
    </source>
</evidence>
<evidence type="ECO:0000256" key="22">
    <source>
        <dbReference type="ARBA" id="ARBA00047363"/>
    </source>
</evidence>
<evidence type="ECO:0000256" key="19">
    <source>
        <dbReference type="ARBA" id="ARBA00033022"/>
    </source>
</evidence>
<evidence type="ECO:0000256" key="20">
    <source>
        <dbReference type="ARBA" id="ARBA00045916"/>
    </source>
</evidence>
<evidence type="ECO:0000256" key="25">
    <source>
        <dbReference type="ARBA" id="ARBA00048011"/>
    </source>
</evidence>
<dbReference type="InterPro" id="IPR036514">
    <property type="entry name" value="SGNH_hydro_sf"/>
</dbReference>
<keyword evidence="45" id="KW-1185">Reference proteome</keyword>
<evidence type="ECO:0000256" key="14">
    <source>
        <dbReference type="ARBA" id="ARBA00023408"/>
    </source>
</evidence>
<evidence type="ECO:0000256" key="15">
    <source>
        <dbReference type="ARBA" id="ARBA00023422"/>
    </source>
</evidence>
<protein>
    <recommendedName>
        <fullName evidence="3">Phospholipase B1, membrane-associated</fullName>
    </recommendedName>
    <alternativeName>
        <fullName evidence="16">Lysophospholipase</fullName>
    </alternativeName>
    <alternativeName>
        <fullName evidence="17">Phospholipase A2</fullName>
    </alternativeName>
    <alternativeName>
        <fullName evidence="19">Phospholipase B/lipase</fullName>
    </alternativeName>
    <alternativeName>
        <fullName evidence="18">Triacylglycerol lipase</fullName>
    </alternativeName>
</protein>
<evidence type="ECO:0000256" key="10">
    <source>
        <dbReference type="ARBA" id="ARBA00023098"/>
    </source>
</evidence>
<evidence type="ECO:0000256" key="8">
    <source>
        <dbReference type="ARBA" id="ARBA00022801"/>
    </source>
</evidence>
<feature type="chain" id="PRO_5042198834" description="Phospholipase B1, membrane-associated" evidence="43">
    <location>
        <begin position="25"/>
        <end position="395"/>
    </location>
</feature>
<comment type="catalytic activity">
    <reaction evidence="27">
        <text>a 1-O-alkyl-2-acyl-sn-glycero-3-phosphocholine + H2O = a 1-O-alkyl-sn-glycero-3-phosphocholine + a fatty acid + H(+)</text>
        <dbReference type="Rhea" id="RHEA:36231"/>
        <dbReference type="ChEBI" id="CHEBI:15377"/>
        <dbReference type="ChEBI" id="CHEBI:15378"/>
        <dbReference type="ChEBI" id="CHEBI:28868"/>
        <dbReference type="ChEBI" id="CHEBI:30909"/>
        <dbReference type="ChEBI" id="CHEBI:36702"/>
        <dbReference type="EC" id="3.1.1.4"/>
    </reaction>
    <physiologicalReaction direction="left-to-right" evidence="27">
        <dbReference type="Rhea" id="RHEA:36232"/>
    </physiologicalReaction>
</comment>
<keyword evidence="10" id="KW-0443">Lipid metabolism</keyword>
<comment type="catalytic activity">
    <reaction evidence="25">
        <text>2,3-di-(9Z)-octadecenoyl-sn-glycerol + H2O = 3-(9Z-octadecenoyl)-sn-glycerol + (9Z)-octadecenoate + H(+)</text>
        <dbReference type="Rhea" id="RHEA:42604"/>
        <dbReference type="ChEBI" id="CHEBI:15377"/>
        <dbReference type="ChEBI" id="CHEBI:15378"/>
        <dbReference type="ChEBI" id="CHEBI:30823"/>
        <dbReference type="ChEBI" id="CHEBI:75824"/>
        <dbReference type="ChEBI" id="CHEBI:75938"/>
    </reaction>
    <physiologicalReaction direction="left-to-right" evidence="25">
        <dbReference type="Rhea" id="RHEA:42605"/>
    </physiologicalReaction>
</comment>
<comment type="catalytic activity">
    <reaction evidence="41">
        <text>1,3-di-(9Z-octadecenoyl)-glycerol + H2O = 1-(9Z-octadecenoyl)-glycerol + (9Z)-octadecenoate + H(+)</text>
        <dbReference type="Rhea" id="RHEA:39939"/>
        <dbReference type="ChEBI" id="CHEBI:15377"/>
        <dbReference type="ChEBI" id="CHEBI:15378"/>
        <dbReference type="ChEBI" id="CHEBI:30823"/>
        <dbReference type="ChEBI" id="CHEBI:75342"/>
        <dbReference type="ChEBI" id="CHEBI:75735"/>
    </reaction>
    <physiologicalReaction direction="left-to-right" evidence="41">
        <dbReference type="Rhea" id="RHEA:39940"/>
    </physiologicalReaction>
</comment>
<dbReference type="GO" id="GO:0004806">
    <property type="term" value="F:triacylglycerol lipase activity"/>
    <property type="evidence" value="ECO:0007669"/>
    <property type="project" value="UniProtKB-EC"/>
</dbReference>
<comment type="catalytic activity">
    <reaction evidence="15">
        <text>a 1,2-diacyl-sn-glycero-3-phosphocholine + H2O = a 1-acyl-sn-glycero-3-phosphocholine + a fatty acid + H(+)</text>
        <dbReference type="Rhea" id="RHEA:15801"/>
        <dbReference type="ChEBI" id="CHEBI:15377"/>
        <dbReference type="ChEBI" id="CHEBI:15378"/>
        <dbReference type="ChEBI" id="CHEBI:28868"/>
        <dbReference type="ChEBI" id="CHEBI:57643"/>
        <dbReference type="ChEBI" id="CHEBI:58168"/>
        <dbReference type="EC" id="3.1.1.4"/>
    </reaction>
    <physiologicalReaction direction="left-to-right" evidence="15">
        <dbReference type="Rhea" id="RHEA:15802"/>
    </physiologicalReaction>
</comment>
<dbReference type="InterPro" id="IPR001087">
    <property type="entry name" value="GDSL"/>
</dbReference>
<comment type="catalytic activity">
    <reaction evidence="35">
        <text>1-hexadecanoyl-sn-glycero-3-phosphocholine + H2O = sn-glycerol 3-phosphocholine + hexadecanoate + H(+)</text>
        <dbReference type="Rhea" id="RHEA:40435"/>
        <dbReference type="ChEBI" id="CHEBI:7896"/>
        <dbReference type="ChEBI" id="CHEBI:15377"/>
        <dbReference type="ChEBI" id="CHEBI:15378"/>
        <dbReference type="ChEBI" id="CHEBI:16870"/>
        <dbReference type="ChEBI" id="CHEBI:72998"/>
    </reaction>
    <physiologicalReaction direction="left-to-right" evidence="35">
        <dbReference type="Rhea" id="RHEA:40436"/>
    </physiologicalReaction>
</comment>
<keyword evidence="5" id="KW-0812">Transmembrane</keyword>
<name>A0AAE0ZSK4_9GAST</name>
<evidence type="ECO:0000256" key="43">
    <source>
        <dbReference type="SAM" id="SignalP"/>
    </source>
</evidence>
<dbReference type="InterPro" id="IPR038885">
    <property type="entry name" value="PLB1"/>
</dbReference>
<organism evidence="44 45">
    <name type="scientific">Elysia crispata</name>
    <name type="common">lettuce slug</name>
    <dbReference type="NCBI Taxonomy" id="231223"/>
    <lineage>
        <taxon>Eukaryota</taxon>
        <taxon>Metazoa</taxon>
        <taxon>Spiralia</taxon>
        <taxon>Lophotrochozoa</taxon>
        <taxon>Mollusca</taxon>
        <taxon>Gastropoda</taxon>
        <taxon>Heterobranchia</taxon>
        <taxon>Euthyneura</taxon>
        <taxon>Panpulmonata</taxon>
        <taxon>Sacoglossa</taxon>
        <taxon>Placobranchoidea</taxon>
        <taxon>Plakobranchidae</taxon>
        <taxon>Elysia</taxon>
    </lineage>
</organism>
<evidence type="ECO:0000256" key="1">
    <source>
        <dbReference type="ARBA" id="ARBA00004247"/>
    </source>
</evidence>
<comment type="catalytic activity">
    <reaction evidence="40">
        <text>1,2-dihexadecanoyl-sn-glycero-3-phosphocholine + 2 H2O = sn-glycerol 3-phosphocholine + 2 hexadecanoate + 2 H(+)</text>
        <dbReference type="Rhea" id="RHEA:40975"/>
        <dbReference type="ChEBI" id="CHEBI:7896"/>
        <dbReference type="ChEBI" id="CHEBI:15377"/>
        <dbReference type="ChEBI" id="CHEBI:15378"/>
        <dbReference type="ChEBI" id="CHEBI:16870"/>
        <dbReference type="ChEBI" id="CHEBI:72999"/>
    </reaction>
    <physiologicalReaction direction="left-to-right" evidence="40">
        <dbReference type="Rhea" id="RHEA:40976"/>
    </physiologicalReaction>
</comment>
<evidence type="ECO:0000256" key="11">
    <source>
        <dbReference type="ARBA" id="ARBA00023136"/>
    </source>
</evidence>
<evidence type="ECO:0000256" key="5">
    <source>
        <dbReference type="ARBA" id="ARBA00022692"/>
    </source>
</evidence>
<evidence type="ECO:0000256" key="26">
    <source>
        <dbReference type="ARBA" id="ARBA00048015"/>
    </source>
</evidence>
<dbReference type="CDD" id="cd01824">
    <property type="entry name" value="Phospholipase_B_like"/>
    <property type="match status" value="1"/>
</dbReference>
<comment type="catalytic activity">
    <reaction evidence="36">
        <text>1-hexadecanoyl-2-(9Z-octadecenoyl)-sn-glycero-3-phosphocholine + H2O = 1-hexadecanoyl-sn-glycero-3-phosphocholine + (9Z)-octadecenoate + H(+)</text>
        <dbReference type="Rhea" id="RHEA:38779"/>
        <dbReference type="ChEBI" id="CHEBI:15377"/>
        <dbReference type="ChEBI" id="CHEBI:15378"/>
        <dbReference type="ChEBI" id="CHEBI:30823"/>
        <dbReference type="ChEBI" id="CHEBI:72998"/>
        <dbReference type="ChEBI" id="CHEBI:73001"/>
    </reaction>
    <physiologicalReaction direction="left-to-right" evidence="36">
        <dbReference type="Rhea" id="RHEA:38780"/>
    </physiologicalReaction>
</comment>
<evidence type="ECO:0000256" key="28">
    <source>
        <dbReference type="ARBA" id="ARBA00048058"/>
    </source>
</evidence>
<keyword evidence="9" id="KW-1133">Transmembrane helix</keyword>
<comment type="catalytic activity">
    <reaction evidence="22">
        <text>1,3-dihexadecanoyl-2-(9Z-octadecenoyl)glycerol + H2O = 1-hexadecanoyl-2-(9Z-octadecenoyl)-glycerol + hexadecanoate + H(+)</text>
        <dbReference type="Rhea" id="RHEA:40979"/>
        <dbReference type="ChEBI" id="CHEBI:7896"/>
        <dbReference type="ChEBI" id="CHEBI:15377"/>
        <dbReference type="ChEBI" id="CHEBI:15378"/>
        <dbReference type="ChEBI" id="CHEBI:75585"/>
        <dbReference type="ChEBI" id="CHEBI:75688"/>
    </reaction>
    <physiologicalReaction direction="left-to-right" evidence="22">
        <dbReference type="Rhea" id="RHEA:40980"/>
    </physiologicalReaction>
</comment>
<comment type="catalytic activity">
    <reaction evidence="39">
        <text>1-hexadecanoyl-2-(9Z)-octadecenoyl-3-octadecanoyl-sn-glycerol + H2O = 1-hexadecanoyl-3-octadecanoyl-sn-glycerol + (9Z)-octadecenoate + H(+)</text>
        <dbReference type="Rhea" id="RHEA:41103"/>
        <dbReference type="ChEBI" id="CHEBI:15377"/>
        <dbReference type="ChEBI" id="CHEBI:15378"/>
        <dbReference type="ChEBI" id="CHEBI:30823"/>
        <dbReference type="ChEBI" id="CHEBI:77623"/>
        <dbReference type="ChEBI" id="CHEBI:77624"/>
    </reaction>
    <physiologicalReaction direction="left-to-right" evidence="39">
        <dbReference type="Rhea" id="RHEA:41104"/>
    </physiologicalReaction>
</comment>
<accession>A0AAE0ZSK4</accession>
<evidence type="ECO:0000256" key="35">
    <source>
        <dbReference type="ARBA" id="ARBA00048656"/>
    </source>
</evidence>
<sequence>MMPRSLLSIAALCLCFLLIASLSSYDDFEKGQRLTMERILDRYRTNSTFALLYDQWEKEQNEPLPIDDDFPCPLPKSNENPSSVHKLRPGDIKVVGAVGDSLTAGRGASWGALGLLLDFPQLSWSIGGKSEYEEQITLPNILHKFNPDAVGASVSRRQRVLNKARSGAKSNEILNQTISLVEAIKADKEVDFENDWKLVTVFIGGNDICAMCKDYEFYRPENYIKRVQAGVDYLQANLPRTFVNLVELLNVEMVQELGQNLLCDAVHLFVCDCANNPGSEEAQKKLLEYKTGYQKMLRELAVSNRYRTTDDFTVVLQPFYRNTYPPFKTSGQPDLSYFASDCFHLSSKGQQAAAKALWNNMVEPIGSKRLDWHPNEPLECLSKKKPYLFTYKNSQ</sequence>
<evidence type="ECO:0000256" key="29">
    <source>
        <dbReference type="ARBA" id="ARBA00048227"/>
    </source>
</evidence>
<comment type="catalytic activity">
    <reaction evidence="42">
        <text>2-(9Z-octadecenoyl)-glycerol + H2O = glycerol + (9Z)-octadecenoate + H(+)</text>
        <dbReference type="Rhea" id="RHEA:38491"/>
        <dbReference type="ChEBI" id="CHEBI:15377"/>
        <dbReference type="ChEBI" id="CHEBI:15378"/>
        <dbReference type="ChEBI" id="CHEBI:17754"/>
        <dbReference type="ChEBI" id="CHEBI:30823"/>
        <dbReference type="ChEBI" id="CHEBI:73990"/>
    </reaction>
    <physiologicalReaction direction="left-to-right" evidence="42">
        <dbReference type="Rhea" id="RHEA:38492"/>
    </physiologicalReaction>
</comment>
<evidence type="ECO:0000256" key="32">
    <source>
        <dbReference type="ARBA" id="ARBA00048386"/>
    </source>
</evidence>
<evidence type="ECO:0000256" key="4">
    <source>
        <dbReference type="ARBA" id="ARBA00022475"/>
    </source>
</evidence>
<evidence type="ECO:0000256" key="18">
    <source>
        <dbReference type="ARBA" id="ARBA00031485"/>
    </source>
</evidence>
<comment type="catalytic activity">
    <reaction evidence="31">
        <text>1-octadecanoyl-2-(9Z,12Z)-octadecadienoyl-sn-glycerol + H2O = 1-octadecanoyl-sn-glycerol + (9Z,12Z)-octadecadienoate + H(+)</text>
        <dbReference type="Rhea" id="RHEA:40927"/>
        <dbReference type="ChEBI" id="CHEBI:15377"/>
        <dbReference type="ChEBI" id="CHEBI:15378"/>
        <dbReference type="ChEBI" id="CHEBI:30245"/>
        <dbReference type="ChEBI" id="CHEBI:75550"/>
        <dbReference type="ChEBI" id="CHEBI:77097"/>
    </reaction>
    <physiologicalReaction direction="left-to-right" evidence="31">
        <dbReference type="Rhea" id="RHEA:40928"/>
    </physiologicalReaction>
</comment>
<reference evidence="44" key="1">
    <citation type="journal article" date="2023" name="G3 (Bethesda)">
        <title>A reference genome for the long-term kleptoplast-retaining sea slug Elysia crispata morphotype clarki.</title>
        <authorList>
            <person name="Eastman K.E."/>
            <person name="Pendleton A.L."/>
            <person name="Shaikh M.A."/>
            <person name="Suttiyut T."/>
            <person name="Ogas R."/>
            <person name="Tomko P."/>
            <person name="Gavelis G."/>
            <person name="Widhalm J.R."/>
            <person name="Wisecaver J.H."/>
        </authorList>
    </citation>
    <scope>NUCLEOTIDE SEQUENCE</scope>
    <source>
        <strain evidence="44">ECLA1</strain>
    </source>
</reference>
<dbReference type="EMBL" id="JAWDGP010003451">
    <property type="protein sequence ID" value="KAK3774191.1"/>
    <property type="molecule type" value="Genomic_DNA"/>
</dbReference>
<evidence type="ECO:0000256" key="41">
    <source>
        <dbReference type="ARBA" id="ARBA00049372"/>
    </source>
</evidence>
<evidence type="ECO:0000313" key="44">
    <source>
        <dbReference type="EMBL" id="KAK3774191.1"/>
    </source>
</evidence>
<comment type="catalytic activity">
    <reaction evidence="28">
        <text>1,2-di-(9Z-octadecenoyl)-sn-glycero-3-phosphocholine + H2O = 1-(9Z-octadecenoyl)-sn-glycero-3-phosphocholine + (9Z)-octadecenoate + H(+)</text>
        <dbReference type="Rhea" id="RHEA:40923"/>
        <dbReference type="ChEBI" id="CHEBI:15377"/>
        <dbReference type="ChEBI" id="CHEBI:15378"/>
        <dbReference type="ChEBI" id="CHEBI:28610"/>
        <dbReference type="ChEBI" id="CHEBI:30823"/>
        <dbReference type="ChEBI" id="CHEBI:74669"/>
    </reaction>
    <physiologicalReaction direction="left-to-right" evidence="28">
        <dbReference type="Rhea" id="RHEA:40924"/>
    </physiologicalReaction>
</comment>
<comment type="catalytic activity">
    <reaction evidence="34">
        <text>1-hexadecanoyl-2-(9Z-octadecenoyl)-sn-glycero-3-phosphoethanolamine + H2O = 1-hexadecanoyl-sn-glycero-3-phosphoethanolamine + (9Z)-octadecenoate + H(+)</text>
        <dbReference type="Rhea" id="RHEA:40911"/>
        <dbReference type="ChEBI" id="CHEBI:15377"/>
        <dbReference type="ChEBI" id="CHEBI:15378"/>
        <dbReference type="ChEBI" id="CHEBI:30823"/>
        <dbReference type="ChEBI" id="CHEBI:73004"/>
        <dbReference type="ChEBI" id="CHEBI:73007"/>
    </reaction>
    <physiologicalReaction direction="left-to-right" evidence="34">
        <dbReference type="Rhea" id="RHEA:40912"/>
    </physiologicalReaction>
</comment>
<evidence type="ECO:0000256" key="39">
    <source>
        <dbReference type="ARBA" id="ARBA00048939"/>
    </source>
</evidence>
<evidence type="ECO:0000256" key="38">
    <source>
        <dbReference type="ARBA" id="ARBA00048872"/>
    </source>
</evidence>
<dbReference type="SUPFAM" id="SSF52266">
    <property type="entry name" value="SGNH hydrolase"/>
    <property type="match status" value="1"/>
</dbReference>
<dbReference type="GO" id="GO:0050253">
    <property type="term" value="F:retinyl-palmitate esterase activity"/>
    <property type="evidence" value="ECO:0007669"/>
    <property type="project" value="TreeGrafter"/>
</dbReference>
<evidence type="ECO:0000256" key="17">
    <source>
        <dbReference type="ARBA" id="ARBA00031182"/>
    </source>
</evidence>
<gene>
    <name evidence="44" type="ORF">RRG08_001326</name>
</gene>
<dbReference type="PANTHER" id="PTHR21325">
    <property type="entry name" value="PHOSPHOLIPASE B, PLB1"/>
    <property type="match status" value="1"/>
</dbReference>
<dbReference type="PANTHER" id="PTHR21325:SF31">
    <property type="entry name" value="GH22081P-RELATED"/>
    <property type="match status" value="1"/>
</dbReference>
<evidence type="ECO:0000256" key="27">
    <source>
        <dbReference type="ARBA" id="ARBA00048049"/>
    </source>
</evidence>
<comment type="catalytic activity">
    <reaction evidence="21">
        <text>1-hexadecanoyl-2-(9Z)-octadecenoyl-3-octadecanoyl-sn-glycerol + H2O = 2-(9Z-octadecenoyl)-3-octadecanoyl-sn-glycerol + hexadecanoate + H(+)</text>
        <dbReference type="Rhea" id="RHEA:41107"/>
        <dbReference type="ChEBI" id="CHEBI:7896"/>
        <dbReference type="ChEBI" id="CHEBI:15377"/>
        <dbReference type="ChEBI" id="CHEBI:15378"/>
        <dbReference type="ChEBI" id="CHEBI:75558"/>
        <dbReference type="ChEBI" id="CHEBI:77623"/>
    </reaction>
    <physiologicalReaction direction="left-to-right" evidence="21">
        <dbReference type="Rhea" id="RHEA:41108"/>
    </physiologicalReaction>
</comment>
<comment type="catalytic activity">
    <reaction evidence="29">
        <text>1,2-dihexadecanoyl-sn-glycero-3-phosphocholine + H2O = 1-hexadecanoyl-sn-glycero-3-phosphocholine + hexadecanoate + H(+)</text>
        <dbReference type="Rhea" id="RHEA:41223"/>
        <dbReference type="ChEBI" id="CHEBI:7896"/>
        <dbReference type="ChEBI" id="CHEBI:15377"/>
        <dbReference type="ChEBI" id="CHEBI:15378"/>
        <dbReference type="ChEBI" id="CHEBI:72998"/>
        <dbReference type="ChEBI" id="CHEBI:72999"/>
    </reaction>
    <physiologicalReaction direction="left-to-right" evidence="29">
        <dbReference type="Rhea" id="RHEA:41224"/>
    </physiologicalReaction>
</comment>
<comment type="similarity">
    <text evidence="2">Belongs to the 'GDSL' lipolytic enzyme family. Phospholipase B1 subfamily.</text>
</comment>
<evidence type="ECO:0000256" key="6">
    <source>
        <dbReference type="ARBA" id="ARBA00022729"/>
    </source>
</evidence>
<comment type="subcellular location">
    <subcellularLocation>
        <location evidence="1">Apical cell membrane</location>
        <topology evidence="1">Single-pass type I membrane protein</topology>
    </subcellularLocation>
</comment>
<evidence type="ECO:0000256" key="9">
    <source>
        <dbReference type="ARBA" id="ARBA00022989"/>
    </source>
</evidence>
<evidence type="ECO:0000256" key="31">
    <source>
        <dbReference type="ARBA" id="ARBA00048374"/>
    </source>
</evidence>
<evidence type="ECO:0000256" key="24">
    <source>
        <dbReference type="ARBA" id="ARBA00047459"/>
    </source>
</evidence>
<comment type="catalytic activity">
    <reaction evidence="30">
        <text>1-hexadecanoyl-2-(9Z,12Z-octadecadienoyl)-sn-glycero-3-phosphocholine + H2O = 2-(9Z,12Z-octadecadienoyl)-sn-glycero-3-phosphocholine + hexadecanoate + H(+)</text>
        <dbReference type="Rhea" id="RHEA:40971"/>
        <dbReference type="ChEBI" id="CHEBI:7896"/>
        <dbReference type="ChEBI" id="CHEBI:15377"/>
        <dbReference type="ChEBI" id="CHEBI:15378"/>
        <dbReference type="ChEBI" id="CHEBI:73002"/>
        <dbReference type="ChEBI" id="CHEBI:76084"/>
    </reaction>
    <physiologicalReaction direction="left-to-right" evidence="30">
        <dbReference type="Rhea" id="RHEA:40972"/>
    </physiologicalReaction>
</comment>
<evidence type="ECO:0000256" key="21">
    <source>
        <dbReference type="ARBA" id="ARBA00047324"/>
    </source>
</evidence>
<comment type="catalytic activity">
    <reaction evidence="24">
        <text>1-hexadecanoyl-2-(9Z)-octadecenoyl-3-octadecanoyl-sn-glycerol + H2O = 1-hexadecanoyl-2-(9Z-octadecenoyl)-sn-glycerol + octadecanoate + H(+)</text>
        <dbReference type="Rhea" id="RHEA:41111"/>
        <dbReference type="ChEBI" id="CHEBI:15377"/>
        <dbReference type="ChEBI" id="CHEBI:15378"/>
        <dbReference type="ChEBI" id="CHEBI:25629"/>
        <dbReference type="ChEBI" id="CHEBI:75466"/>
        <dbReference type="ChEBI" id="CHEBI:77623"/>
    </reaction>
    <physiologicalReaction direction="left-to-right" evidence="24">
        <dbReference type="Rhea" id="RHEA:41112"/>
    </physiologicalReaction>
</comment>
<evidence type="ECO:0000313" key="45">
    <source>
        <dbReference type="Proteomes" id="UP001283361"/>
    </source>
</evidence>
<dbReference type="FunFam" id="3.40.50.1110:FF:000005">
    <property type="entry name" value="Phospholipase B1"/>
    <property type="match status" value="1"/>
</dbReference>
<evidence type="ECO:0000256" key="37">
    <source>
        <dbReference type="ARBA" id="ARBA00048869"/>
    </source>
</evidence>
<feature type="signal peptide" evidence="43">
    <location>
        <begin position="1"/>
        <end position="24"/>
    </location>
</feature>
<comment type="caution">
    <text evidence="44">The sequence shown here is derived from an EMBL/GenBank/DDBJ whole genome shotgun (WGS) entry which is preliminary data.</text>
</comment>
<dbReference type="GO" id="GO:0004623">
    <property type="term" value="F:phospholipase A2 activity"/>
    <property type="evidence" value="ECO:0007669"/>
    <property type="project" value="UniProtKB-EC"/>
</dbReference>
<dbReference type="AlphaFoldDB" id="A0AAE0ZSK4"/>
<evidence type="ECO:0000256" key="16">
    <source>
        <dbReference type="ARBA" id="ARBA00029723"/>
    </source>
</evidence>
<dbReference type="GO" id="GO:0031526">
    <property type="term" value="C:brush border membrane"/>
    <property type="evidence" value="ECO:0007669"/>
    <property type="project" value="TreeGrafter"/>
</dbReference>
<evidence type="ECO:0000256" key="40">
    <source>
        <dbReference type="ARBA" id="ARBA00049363"/>
    </source>
</evidence>
<comment type="catalytic activity">
    <reaction evidence="13">
        <text>a triacylglycerol + H2O = a diacylglycerol + a fatty acid + H(+)</text>
        <dbReference type="Rhea" id="RHEA:12044"/>
        <dbReference type="ChEBI" id="CHEBI:15377"/>
        <dbReference type="ChEBI" id="CHEBI:15378"/>
        <dbReference type="ChEBI" id="CHEBI:17855"/>
        <dbReference type="ChEBI" id="CHEBI:18035"/>
        <dbReference type="ChEBI" id="CHEBI:28868"/>
        <dbReference type="EC" id="3.1.1.3"/>
    </reaction>
    <physiologicalReaction direction="left-to-right" evidence="13">
        <dbReference type="Rhea" id="RHEA:12045"/>
    </physiologicalReaction>
</comment>
<comment type="catalytic activity">
    <reaction evidence="38">
        <text>1-O-hexadecyl-2-(9Z)-octadecenoyl-sn-glycero-3-phosphocholine + H2O = 1-O-hexadecyl-sn-glycero-3-phosphocholine + (9Z)-octadecenoate + H(+)</text>
        <dbReference type="Rhea" id="RHEA:40915"/>
        <dbReference type="ChEBI" id="CHEBI:15377"/>
        <dbReference type="ChEBI" id="CHEBI:15378"/>
        <dbReference type="ChEBI" id="CHEBI:30823"/>
        <dbReference type="ChEBI" id="CHEBI:34112"/>
        <dbReference type="ChEBI" id="CHEBI:64496"/>
    </reaction>
    <physiologicalReaction direction="left-to-right" evidence="38">
        <dbReference type="Rhea" id="RHEA:40916"/>
    </physiologicalReaction>
</comment>
<evidence type="ECO:0000256" key="33">
    <source>
        <dbReference type="ARBA" id="ARBA00048454"/>
    </source>
</evidence>
<evidence type="ECO:0000256" key="13">
    <source>
        <dbReference type="ARBA" id="ARBA00023369"/>
    </source>
</evidence>
<comment type="catalytic activity">
    <reaction evidence="37">
        <text>1,3-dihexadecanoyl-2-(9Z-octadecenoyl)glycerol + H2O = 1,3-dihexadecanoylglycerol + (9Z)-octadecenoate + H(+)</text>
        <dbReference type="Rhea" id="RHEA:40983"/>
        <dbReference type="ChEBI" id="CHEBI:15377"/>
        <dbReference type="ChEBI" id="CHEBI:15378"/>
        <dbReference type="ChEBI" id="CHEBI:30823"/>
        <dbReference type="ChEBI" id="CHEBI:75688"/>
        <dbReference type="ChEBI" id="CHEBI:77619"/>
    </reaction>
    <physiologicalReaction direction="left-to-right" evidence="37">
        <dbReference type="Rhea" id="RHEA:40984"/>
    </physiologicalReaction>
</comment>
<dbReference type="InterPro" id="IPR035547">
    <property type="entry name" value="Phospholipase_B"/>
</dbReference>
<evidence type="ECO:0000256" key="30">
    <source>
        <dbReference type="ARBA" id="ARBA00048362"/>
    </source>
</evidence>
<keyword evidence="7" id="KW-0677">Repeat</keyword>
<dbReference type="GO" id="GO:0004622">
    <property type="term" value="F:phosphatidylcholine lysophospholipase activity"/>
    <property type="evidence" value="ECO:0007669"/>
    <property type="project" value="UniProtKB-EC"/>
</dbReference>
<comment type="catalytic activity">
    <reaction evidence="33">
        <text>a 1-acyl-sn-glycero-3-phosphocholine + H2O = sn-glycerol 3-phosphocholine + a fatty acid + H(+)</text>
        <dbReference type="Rhea" id="RHEA:15177"/>
        <dbReference type="ChEBI" id="CHEBI:15377"/>
        <dbReference type="ChEBI" id="CHEBI:15378"/>
        <dbReference type="ChEBI" id="CHEBI:16870"/>
        <dbReference type="ChEBI" id="CHEBI:28868"/>
        <dbReference type="ChEBI" id="CHEBI:58168"/>
        <dbReference type="EC" id="3.1.1.5"/>
    </reaction>
    <physiologicalReaction direction="left-to-right" evidence="33">
        <dbReference type="Rhea" id="RHEA:15178"/>
    </physiologicalReaction>
</comment>
<evidence type="ECO:0000256" key="2">
    <source>
        <dbReference type="ARBA" id="ARBA00009979"/>
    </source>
</evidence>
<keyword evidence="4" id="KW-1003">Cell membrane</keyword>
<dbReference type="Proteomes" id="UP001283361">
    <property type="component" value="Unassembled WGS sequence"/>
</dbReference>
<comment type="catalytic activity">
    <reaction evidence="14">
        <text>1-hexadecanoyl-2-(9Z,12Z-octadecadienoyl)-sn-glycero-3-phosphocholine + H2O = (9Z,12Z)-octadecadienoate + 1-hexadecanoyl-sn-glycero-3-phosphocholine + H(+)</text>
        <dbReference type="Rhea" id="RHEA:40811"/>
        <dbReference type="ChEBI" id="CHEBI:15377"/>
        <dbReference type="ChEBI" id="CHEBI:15378"/>
        <dbReference type="ChEBI" id="CHEBI:30245"/>
        <dbReference type="ChEBI" id="CHEBI:72998"/>
        <dbReference type="ChEBI" id="CHEBI:73002"/>
    </reaction>
    <physiologicalReaction direction="left-to-right" evidence="14">
        <dbReference type="Rhea" id="RHEA:40812"/>
    </physiologicalReaction>
</comment>
<evidence type="ECO:0000256" key="36">
    <source>
        <dbReference type="ARBA" id="ARBA00048699"/>
    </source>
</evidence>
<comment type="catalytic activity">
    <reaction evidence="23">
        <text>1-(9Z-octadecenoyl)-glycerol + H2O = glycerol + (9Z)-octadecenoate + H(+)</text>
        <dbReference type="Rhea" id="RHEA:38487"/>
        <dbReference type="ChEBI" id="CHEBI:15377"/>
        <dbReference type="ChEBI" id="CHEBI:15378"/>
        <dbReference type="ChEBI" id="CHEBI:17754"/>
        <dbReference type="ChEBI" id="CHEBI:30823"/>
        <dbReference type="ChEBI" id="CHEBI:75342"/>
    </reaction>
    <physiologicalReaction direction="left-to-right" evidence="23">
        <dbReference type="Rhea" id="RHEA:38488"/>
    </physiologicalReaction>
</comment>
<evidence type="ECO:0000256" key="42">
    <source>
        <dbReference type="ARBA" id="ARBA00049461"/>
    </source>
</evidence>
<evidence type="ECO:0000256" key="7">
    <source>
        <dbReference type="ARBA" id="ARBA00022737"/>
    </source>
</evidence>
<keyword evidence="8" id="KW-0378">Hydrolase</keyword>
<dbReference type="Pfam" id="PF00657">
    <property type="entry name" value="Lipase_GDSL"/>
    <property type="match status" value="1"/>
</dbReference>
<dbReference type="Gene3D" id="3.40.50.1110">
    <property type="entry name" value="SGNH hydrolase"/>
    <property type="match status" value="1"/>
</dbReference>
<comment type="catalytic activity">
    <reaction evidence="26">
        <text>1-hexadecanoyl-2-(9Z-octadecenoyl)-sn-glycero-3-phospho-(1'-sn-glycerol) + H2O = 1-hexadecanoyl-sn-glycero-3-phospho-(1'-sn-glycerol) + (9Z)-octadecenoate + H(+)</text>
        <dbReference type="Rhea" id="RHEA:40919"/>
        <dbReference type="ChEBI" id="CHEBI:15377"/>
        <dbReference type="ChEBI" id="CHEBI:15378"/>
        <dbReference type="ChEBI" id="CHEBI:30823"/>
        <dbReference type="ChEBI" id="CHEBI:72841"/>
        <dbReference type="ChEBI" id="CHEBI:75158"/>
    </reaction>
    <physiologicalReaction direction="left-to-right" evidence="26">
        <dbReference type="Rhea" id="RHEA:40920"/>
    </physiologicalReaction>
</comment>
<evidence type="ECO:0000256" key="12">
    <source>
        <dbReference type="ARBA" id="ARBA00023180"/>
    </source>
</evidence>
<proteinExistence type="inferred from homology"/>